<sequence length="241" mass="25719">MTPPLFHGEAATTVLLREGGAGLEVLLLERPRRGSFAGAWVFPGGHIEAEDFAGQDAARAGAILASPGSGPAADGVLLAAARTAGAREAWEETGIGLDPAALVPLSCWVPPAETPKRLRTWFFLARAPLREVRLNAREHVDHVWLPPAEALARHGAGSTVLMPPTWVTLHWLDRSAGVGEALSAARAAAPEIFRSRRHAGGDGREYVVWEGDAEYGGGARPEGPRHRLDVTSLPWTYQRTG</sequence>
<dbReference type="Gene3D" id="3.90.79.10">
    <property type="entry name" value="Nucleoside Triphosphate Pyrophosphohydrolase"/>
    <property type="match status" value="2"/>
</dbReference>
<dbReference type="SUPFAM" id="SSF55811">
    <property type="entry name" value="Nudix"/>
    <property type="match status" value="1"/>
</dbReference>
<evidence type="ECO:0000256" key="1">
    <source>
        <dbReference type="ARBA" id="ARBA00001936"/>
    </source>
</evidence>
<evidence type="ECO:0000256" key="6">
    <source>
        <dbReference type="ARBA" id="ARBA00023211"/>
    </source>
</evidence>
<keyword evidence="5" id="KW-0460">Magnesium</keyword>
<dbReference type="CDD" id="cd18870">
    <property type="entry name" value="NUDIX_AcylCoAdiphos_Nudt19"/>
    <property type="match status" value="1"/>
</dbReference>
<protein>
    <submittedName>
        <fullName evidence="8">NUDIX hydrolase</fullName>
    </submittedName>
</protein>
<evidence type="ECO:0000256" key="3">
    <source>
        <dbReference type="ARBA" id="ARBA00022723"/>
    </source>
</evidence>
<evidence type="ECO:0000256" key="2">
    <source>
        <dbReference type="ARBA" id="ARBA00001946"/>
    </source>
</evidence>
<dbReference type="PANTHER" id="PTHR12318:SF0">
    <property type="entry name" value="ACYL-COENZYME A DIPHOSPHATASE NUDT19"/>
    <property type="match status" value="1"/>
</dbReference>
<dbReference type="InterPro" id="IPR039121">
    <property type="entry name" value="NUDT19"/>
</dbReference>
<organism evidence="8 9">
    <name type="scientific">Zafaria cholistanensis</name>
    <dbReference type="NCBI Taxonomy" id="1682741"/>
    <lineage>
        <taxon>Bacteria</taxon>
        <taxon>Bacillati</taxon>
        <taxon>Actinomycetota</taxon>
        <taxon>Actinomycetes</taxon>
        <taxon>Micrococcales</taxon>
        <taxon>Micrococcaceae</taxon>
        <taxon>Zafaria</taxon>
    </lineage>
</organism>
<dbReference type="InterPro" id="IPR015797">
    <property type="entry name" value="NUDIX_hydrolase-like_dom_sf"/>
</dbReference>
<reference evidence="8 9" key="1">
    <citation type="submission" date="2019-09" db="EMBL/GenBank/DDBJ databases">
        <title>Arthrobacter zafarii sp. nov., a moderately thermotolerant and halotolerant actinobacterium isolated from Cholistan desert soil of Pakistan.</title>
        <authorList>
            <person name="Amin A."/>
            <person name="Ahmed I."/>
            <person name="Khalid N."/>
            <person name="Schumann P."/>
            <person name="Busse H.J."/>
            <person name="Khan I.U."/>
            <person name="Li S."/>
            <person name="Li W.J."/>
        </authorList>
    </citation>
    <scope>NUCLEOTIDE SEQUENCE [LARGE SCALE GENOMIC DNA]</scope>
    <source>
        <strain evidence="8 9">NCCP-1664</strain>
    </source>
</reference>
<keyword evidence="9" id="KW-1185">Reference proteome</keyword>
<evidence type="ECO:0000313" key="8">
    <source>
        <dbReference type="EMBL" id="GER22716.1"/>
    </source>
</evidence>
<gene>
    <name evidence="8" type="ORF">NCCP1664_12130</name>
</gene>
<dbReference type="OrthoDB" id="7183442at2"/>
<accession>A0A5A7NQ90</accession>
<comment type="caution">
    <text evidence="8">The sequence shown here is derived from an EMBL/GenBank/DDBJ whole genome shotgun (WGS) entry which is preliminary data.</text>
</comment>
<dbReference type="AlphaFoldDB" id="A0A5A7NQ90"/>
<dbReference type="PANTHER" id="PTHR12318">
    <property type="entry name" value="TESTOSTERONE-REGULATED PROTEIN RP2"/>
    <property type="match status" value="1"/>
</dbReference>
<dbReference type="GO" id="GO:0046872">
    <property type="term" value="F:metal ion binding"/>
    <property type="evidence" value="ECO:0007669"/>
    <property type="project" value="UniProtKB-KW"/>
</dbReference>
<dbReference type="Proteomes" id="UP000325307">
    <property type="component" value="Unassembled WGS sequence"/>
</dbReference>
<proteinExistence type="predicted"/>
<dbReference type="EMBL" id="BKDJ01000005">
    <property type="protein sequence ID" value="GER22716.1"/>
    <property type="molecule type" value="Genomic_DNA"/>
</dbReference>
<evidence type="ECO:0000313" key="9">
    <source>
        <dbReference type="Proteomes" id="UP000325307"/>
    </source>
</evidence>
<evidence type="ECO:0000259" key="7">
    <source>
        <dbReference type="PROSITE" id="PS51462"/>
    </source>
</evidence>
<name>A0A5A7NQ90_9MICC</name>
<keyword evidence="4 8" id="KW-0378">Hydrolase</keyword>
<comment type="cofactor">
    <cofactor evidence="1">
        <name>Mn(2+)</name>
        <dbReference type="ChEBI" id="CHEBI:29035"/>
    </cofactor>
</comment>
<comment type="cofactor">
    <cofactor evidence="2">
        <name>Mg(2+)</name>
        <dbReference type="ChEBI" id="CHEBI:18420"/>
    </cofactor>
</comment>
<evidence type="ECO:0000256" key="4">
    <source>
        <dbReference type="ARBA" id="ARBA00022801"/>
    </source>
</evidence>
<keyword evidence="6" id="KW-0464">Manganese</keyword>
<keyword evidence="3" id="KW-0479">Metal-binding</keyword>
<dbReference type="PROSITE" id="PS51462">
    <property type="entry name" value="NUDIX"/>
    <property type="match status" value="1"/>
</dbReference>
<dbReference type="GO" id="GO:0016818">
    <property type="term" value="F:hydrolase activity, acting on acid anhydrides, in phosphorus-containing anhydrides"/>
    <property type="evidence" value="ECO:0007669"/>
    <property type="project" value="InterPro"/>
</dbReference>
<feature type="domain" description="Nudix hydrolase" evidence="7">
    <location>
        <begin position="6"/>
        <end position="173"/>
    </location>
</feature>
<evidence type="ECO:0000256" key="5">
    <source>
        <dbReference type="ARBA" id="ARBA00022842"/>
    </source>
</evidence>
<dbReference type="InterPro" id="IPR000086">
    <property type="entry name" value="NUDIX_hydrolase_dom"/>
</dbReference>
<dbReference type="RefSeq" id="WP_149956355.1">
    <property type="nucleotide sequence ID" value="NZ_BKDJ01000005.1"/>
</dbReference>